<protein>
    <recommendedName>
        <fullName evidence="11">Potassium channel domain-containing protein</fullName>
    </recommendedName>
</protein>
<evidence type="ECO:0000256" key="2">
    <source>
        <dbReference type="ARBA" id="ARBA00022448"/>
    </source>
</evidence>
<evidence type="ECO:0000313" key="13">
    <source>
        <dbReference type="Proteomes" id="UP000270094"/>
    </source>
</evidence>
<feature type="compositionally biased region" description="Polar residues" evidence="9">
    <location>
        <begin position="241"/>
        <end position="260"/>
    </location>
</feature>
<evidence type="ECO:0000256" key="7">
    <source>
        <dbReference type="ARBA" id="ARBA00023303"/>
    </source>
</evidence>
<organism evidence="12 13">
    <name type="scientific">Strongylus vulgaris</name>
    <name type="common">Blood worm</name>
    <dbReference type="NCBI Taxonomy" id="40348"/>
    <lineage>
        <taxon>Eukaryota</taxon>
        <taxon>Metazoa</taxon>
        <taxon>Ecdysozoa</taxon>
        <taxon>Nematoda</taxon>
        <taxon>Chromadorea</taxon>
        <taxon>Rhabditida</taxon>
        <taxon>Rhabditina</taxon>
        <taxon>Rhabditomorpha</taxon>
        <taxon>Strongyloidea</taxon>
        <taxon>Strongylidae</taxon>
        <taxon>Strongylus</taxon>
    </lineage>
</organism>
<evidence type="ECO:0000256" key="3">
    <source>
        <dbReference type="ARBA" id="ARBA00022692"/>
    </source>
</evidence>
<feature type="region of interest" description="Disordered" evidence="9">
    <location>
        <begin position="304"/>
        <end position="324"/>
    </location>
</feature>
<dbReference type="AlphaFoldDB" id="A0A3P7L5B5"/>
<proteinExistence type="inferred from homology"/>
<gene>
    <name evidence="12" type="ORF">SVUK_LOCUS9386</name>
</gene>
<feature type="compositionally biased region" description="Basic and acidic residues" evidence="9">
    <location>
        <begin position="229"/>
        <end position="240"/>
    </location>
</feature>
<feature type="compositionally biased region" description="Basic and acidic residues" evidence="9">
    <location>
        <begin position="261"/>
        <end position="270"/>
    </location>
</feature>
<dbReference type="Gene3D" id="1.10.287.70">
    <property type="match status" value="1"/>
</dbReference>
<keyword evidence="5 8" id="KW-0406">Ion transport</keyword>
<evidence type="ECO:0000256" key="1">
    <source>
        <dbReference type="ARBA" id="ARBA00004141"/>
    </source>
</evidence>
<feature type="region of interest" description="Disordered" evidence="9">
    <location>
        <begin position="229"/>
        <end position="291"/>
    </location>
</feature>
<evidence type="ECO:0000256" key="6">
    <source>
        <dbReference type="ARBA" id="ARBA00023136"/>
    </source>
</evidence>
<feature type="transmembrane region" description="Helical" evidence="10">
    <location>
        <begin position="47"/>
        <end position="67"/>
    </location>
</feature>
<dbReference type="InterPro" id="IPR003280">
    <property type="entry name" value="2pore_dom_K_chnl"/>
</dbReference>
<keyword evidence="3 8" id="KW-0812">Transmembrane</keyword>
<keyword evidence="7 8" id="KW-0407">Ion channel</keyword>
<accession>A0A3P7L5B5</accession>
<evidence type="ECO:0000313" key="12">
    <source>
        <dbReference type="EMBL" id="VDM74388.1"/>
    </source>
</evidence>
<dbReference type="Proteomes" id="UP000270094">
    <property type="component" value="Unassembled WGS sequence"/>
</dbReference>
<dbReference type="Pfam" id="PF07885">
    <property type="entry name" value="Ion_trans_2"/>
    <property type="match status" value="2"/>
</dbReference>
<dbReference type="GO" id="GO:0030322">
    <property type="term" value="P:stabilization of membrane potential"/>
    <property type="evidence" value="ECO:0007669"/>
    <property type="project" value="TreeGrafter"/>
</dbReference>
<sequence>MKNNLFFDVQRQLLIQIISKIVPSLKIQLKSSTGYGNITCRTPVGRFITILYALFGIPMMLAVLNVIGKGLFGQAQSSYITIRRRIRRFKRSRGLDRAGTIETVTTEDHGKDSAEKDDNGLFETFPMSLAILLVFIYMFLCSVLFSIWEQWDFFTAVYFSFISMSTVGFGDVIPGQPRYACVFFAFYFVGLALFSMCYAIIQVRWENQYMWALQLIDQEHQELLEHQDISDEHDEKDQKPTADNTSSIRWRSSHYDSSASEDTHTEDTNRRSTVSQGRSVLLDSKDMPVLPPPVLGVFLSRSISTRQQSKLTRSESALSRRARR</sequence>
<dbReference type="PANTHER" id="PTHR11003:SF335">
    <property type="entry name" value="POTASSIUM CHANNEL DOMAIN-CONTAINING PROTEIN"/>
    <property type="match status" value="1"/>
</dbReference>
<evidence type="ECO:0000256" key="5">
    <source>
        <dbReference type="ARBA" id="ARBA00023065"/>
    </source>
</evidence>
<dbReference type="PRINTS" id="PR01333">
    <property type="entry name" value="2POREKCHANEL"/>
</dbReference>
<evidence type="ECO:0000259" key="11">
    <source>
        <dbReference type="Pfam" id="PF07885"/>
    </source>
</evidence>
<feature type="domain" description="Potassium channel" evidence="11">
    <location>
        <begin position="133"/>
        <end position="202"/>
    </location>
</feature>
<evidence type="ECO:0000256" key="10">
    <source>
        <dbReference type="SAM" id="Phobius"/>
    </source>
</evidence>
<evidence type="ECO:0000256" key="8">
    <source>
        <dbReference type="RuleBase" id="RU003857"/>
    </source>
</evidence>
<feature type="transmembrane region" description="Helical" evidence="10">
    <location>
        <begin position="154"/>
        <end position="173"/>
    </location>
</feature>
<dbReference type="OrthoDB" id="297496at2759"/>
<comment type="subcellular location">
    <subcellularLocation>
        <location evidence="1">Membrane</location>
        <topology evidence="1">Multi-pass membrane protein</topology>
    </subcellularLocation>
</comment>
<evidence type="ECO:0000256" key="9">
    <source>
        <dbReference type="SAM" id="MobiDB-lite"/>
    </source>
</evidence>
<reference evidence="12 13" key="1">
    <citation type="submission" date="2018-11" db="EMBL/GenBank/DDBJ databases">
        <authorList>
            <consortium name="Pathogen Informatics"/>
        </authorList>
    </citation>
    <scope>NUCLEOTIDE SEQUENCE [LARGE SCALE GENOMIC DNA]</scope>
</reference>
<feature type="compositionally biased region" description="Low complexity" evidence="9">
    <location>
        <begin position="314"/>
        <end position="324"/>
    </location>
</feature>
<dbReference type="GO" id="GO:0022841">
    <property type="term" value="F:potassium ion leak channel activity"/>
    <property type="evidence" value="ECO:0007669"/>
    <property type="project" value="TreeGrafter"/>
</dbReference>
<dbReference type="GO" id="GO:0015271">
    <property type="term" value="F:outward rectifier potassium channel activity"/>
    <property type="evidence" value="ECO:0007669"/>
    <property type="project" value="TreeGrafter"/>
</dbReference>
<keyword evidence="13" id="KW-1185">Reference proteome</keyword>
<dbReference type="EMBL" id="UYYB01094462">
    <property type="protein sequence ID" value="VDM74388.1"/>
    <property type="molecule type" value="Genomic_DNA"/>
</dbReference>
<dbReference type="SUPFAM" id="SSF81324">
    <property type="entry name" value="Voltage-gated potassium channels"/>
    <property type="match status" value="2"/>
</dbReference>
<dbReference type="GO" id="GO:0005886">
    <property type="term" value="C:plasma membrane"/>
    <property type="evidence" value="ECO:0007669"/>
    <property type="project" value="TreeGrafter"/>
</dbReference>
<keyword evidence="6 10" id="KW-0472">Membrane</keyword>
<name>A0A3P7L5B5_STRVU</name>
<evidence type="ECO:0000256" key="4">
    <source>
        <dbReference type="ARBA" id="ARBA00022989"/>
    </source>
</evidence>
<comment type="similarity">
    <text evidence="8">Belongs to the two pore domain potassium channel (TC 1.A.1.8) family.</text>
</comment>
<dbReference type="PANTHER" id="PTHR11003">
    <property type="entry name" value="POTASSIUM CHANNEL, SUBFAMILY K"/>
    <property type="match status" value="1"/>
</dbReference>
<keyword evidence="4 10" id="KW-1133">Transmembrane helix</keyword>
<dbReference type="InterPro" id="IPR013099">
    <property type="entry name" value="K_chnl_dom"/>
</dbReference>
<feature type="transmembrane region" description="Helical" evidence="10">
    <location>
        <begin position="180"/>
        <end position="201"/>
    </location>
</feature>
<keyword evidence="2 8" id="KW-0813">Transport</keyword>
<feature type="domain" description="Potassium channel" evidence="11">
    <location>
        <begin position="31"/>
        <end position="69"/>
    </location>
</feature>
<feature type="transmembrane region" description="Helical" evidence="10">
    <location>
        <begin position="129"/>
        <end position="148"/>
    </location>
</feature>